<name>A0A0M2UZ92_9BACT</name>
<sequence>MIFEVNYVTDNQRKKTERLAFIKERYKKLVLEPRREIEFEIEKALDDEDSDLDTL</sequence>
<dbReference type="EMBL" id="LAQJ01000118">
    <property type="protein sequence ID" value="KKO20286.1"/>
    <property type="molecule type" value="Genomic_DNA"/>
</dbReference>
<protein>
    <submittedName>
        <fullName evidence="1">Uncharacterized protein</fullName>
    </submittedName>
</protein>
<dbReference type="Proteomes" id="UP000034954">
    <property type="component" value="Unassembled WGS sequence"/>
</dbReference>
<comment type="caution">
    <text evidence="1">The sequence shown here is derived from an EMBL/GenBank/DDBJ whole genome shotgun (WGS) entry which is preliminary data.</text>
</comment>
<accession>A0A0M2UZ92</accession>
<keyword evidence="2" id="KW-1185">Reference proteome</keyword>
<evidence type="ECO:0000313" key="1">
    <source>
        <dbReference type="EMBL" id="KKO20286.1"/>
    </source>
</evidence>
<evidence type="ECO:0000313" key="2">
    <source>
        <dbReference type="Proteomes" id="UP000034954"/>
    </source>
</evidence>
<organism evidence="1 2">
    <name type="scientific">Candidatus Brocadia fulgida</name>
    <dbReference type="NCBI Taxonomy" id="380242"/>
    <lineage>
        <taxon>Bacteria</taxon>
        <taxon>Pseudomonadati</taxon>
        <taxon>Planctomycetota</taxon>
        <taxon>Candidatus Brocadiia</taxon>
        <taxon>Candidatus Brocadiales</taxon>
        <taxon>Candidatus Brocadiaceae</taxon>
        <taxon>Candidatus Brocadia</taxon>
    </lineage>
</organism>
<gene>
    <name evidence="1" type="ORF">BROFUL_00995</name>
</gene>
<dbReference type="AlphaFoldDB" id="A0A0M2UZ92"/>
<proteinExistence type="predicted"/>
<reference evidence="1 2" key="1">
    <citation type="journal article" date="2013" name="BMC Microbiol.">
        <title>Identification of the type II cytochrome c maturation pathway in anammox bacteria by comparative genomics.</title>
        <authorList>
            <person name="Ferousi C."/>
            <person name="Speth D.R."/>
            <person name="Reimann J."/>
            <person name="Op den Camp H.J."/>
            <person name="Allen J.W."/>
            <person name="Keltjens J.T."/>
            <person name="Jetten M.S."/>
        </authorList>
    </citation>
    <scope>NUCLEOTIDE SEQUENCE [LARGE SCALE GENOMIC DNA]</scope>
    <source>
        <strain evidence="1">RU1</strain>
    </source>
</reference>